<evidence type="ECO:0000256" key="1">
    <source>
        <dbReference type="ARBA" id="ARBA00004141"/>
    </source>
</evidence>
<accession>G6Y8I0</accession>
<feature type="domain" description="EamA" evidence="7">
    <location>
        <begin position="9"/>
        <end position="141"/>
    </location>
</feature>
<feature type="transmembrane region" description="Helical" evidence="6">
    <location>
        <begin position="151"/>
        <end position="169"/>
    </location>
</feature>
<dbReference type="RefSeq" id="WP_006201765.1">
    <property type="nucleotide sequence ID" value="NZ_AGSN01000092.1"/>
</dbReference>
<dbReference type="Proteomes" id="UP000002949">
    <property type="component" value="Unassembled WGS sequence"/>
</dbReference>
<gene>
    <name evidence="8" type="ORF">MEA186_11236</name>
</gene>
<reference evidence="8 9" key="1">
    <citation type="journal article" date="2012" name="J. Bacteriol.">
        <title>Draft Genome Sequence of Plant Growth-Promoting Rhizobium Mesorhizobium amorphae, Isolated from Zinc-Lead Mine Tailings.</title>
        <authorList>
            <person name="Hao X."/>
            <person name="Lin Y."/>
            <person name="Johnstone L."/>
            <person name="Baltrus D.A."/>
            <person name="Miller S.J."/>
            <person name="Wei G."/>
            <person name="Rensing C."/>
        </authorList>
    </citation>
    <scope>NUCLEOTIDE SEQUENCE [LARGE SCALE GENOMIC DNA]</scope>
    <source>
        <strain evidence="8 9">CCNWGS0123</strain>
    </source>
</reference>
<keyword evidence="5 6" id="KW-0472">Membrane</keyword>
<comment type="similarity">
    <text evidence="2">Belongs to the drug/metabolite transporter (DMT) superfamily. 10 TMS drug/metabolite exporter (DME) (TC 2.A.7.3) family.</text>
</comment>
<proteinExistence type="inferred from homology"/>
<evidence type="ECO:0000256" key="3">
    <source>
        <dbReference type="ARBA" id="ARBA00022692"/>
    </source>
</evidence>
<feature type="transmembrane region" description="Helical" evidence="6">
    <location>
        <begin position="181"/>
        <end position="202"/>
    </location>
</feature>
<dbReference type="PANTHER" id="PTHR22911:SF6">
    <property type="entry name" value="SOLUTE CARRIER FAMILY 35 MEMBER G1"/>
    <property type="match status" value="1"/>
</dbReference>
<dbReference type="PATRIC" id="fig|1082933.3.peg.2165"/>
<evidence type="ECO:0000256" key="5">
    <source>
        <dbReference type="ARBA" id="ARBA00023136"/>
    </source>
</evidence>
<organism evidence="8 9">
    <name type="scientific">Mesorhizobium amorphae CCNWGS0123</name>
    <dbReference type="NCBI Taxonomy" id="1082933"/>
    <lineage>
        <taxon>Bacteria</taxon>
        <taxon>Pseudomonadati</taxon>
        <taxon>Pseudomonadota</taxon>
        <taxon>Alphaproteobacteria</taxon>
        <taxon>Hyphomicrobiales</taxon>
        <taxon>Phyllobacteriaceae</taxon>
        <taxon>Mesorhizobium</taxon>
    </lineage>
</organism>
<dbReference type="Gene3D" id="1.10.3730.20">
    <property type="match status" value="1"/>
</dbReference>
<feature type="transmembrane region" description="Helical" evidence="6">
    <location>
        <begin position="127"/>
        <end position="145"/>
    </location>
</feature>
<dbReference type="GO" id="GO:0016020">
    <property type="term" value="C:membrane"/>
    <property type="evidence" value="ECO:0007669"/>
    <property type="project" value="UniProtKB-SubCell"/>
</dbReference>
<dbReference type="KEGG" id="mamo:A6B35_20685"/>
<dbReference type="OrthoDB" id="9810329at2"/>
<feature type="transmembrane region" description="Helical" evidence="6">
    <location>
        <begin position="208"/>
        <end position="230"/>
    </location>
</feature>
<protein>
    <recommendedName>
        <fullName evidence="7">EamA domain-containing protein</fullName>
    </recommendedName>
</protein>
<feature type="transmembrane region" description="Helical" evidence="6">
    <location>
        <begin position="43"/>
        <end position="65"/>
    </location>
</feature>
<feature type="domain" description="EamA" evidence="7">
    <location>
        <begin position="150"/>
        <end position="279"/>
    </location>
</feature>
<evidence type="ECO:0000259" key="7">
    <source>
        <dbReference type="Pfam" id="PF00892"/>
    </source>
</evidence>
<keyword evidence="4 6" id="KW-1133">Transmembrane helix</keyword>
<keyword evidence="9" id="KW-1185">Reference proteome</keyword>
<evidence type="ECO:0000313" key="9">
    <source>
        <dbReference type="Proteomes" id="UP000002949"/>
    </source>
</evidence>
<dbReference type="eggNOG" id="COG0697">
    <property type="taxonomic scope" value="Bacteria"/>
</dbReference>
<dbReference type="STRING" id="1082933.A6B35_20685"/>
<keyword evidence="3 6" id="KW-0812">Transmembrane</keyword>
<comment type="subcellular location">
    <subcellularLocation>
        <location evidence="1">Membrane</location>
        <topology evidence="1">Multi-pass membrane protein</topology>
    </subcellularLocation>
</comment>
<evidence type="ECO:0000313" key="8">
    <source>
        <dbReference type="EMBL" id="EHH11932.1"/>
    </source>
</evidence>
<dbReference type="EMBL" id="AGSN01000092">
    <property type="protein sequence ID" value="EHH11932.1"/>
    <property type="molecule type" value="Genomic_DNA"/>
</dbReference>
<sequence length="293" mass="31470">MAPAPSIPKAAFWMALSIASFLAMSVAGRATTAELNVFQVVELRSVIGFFILLPLVMTNGGFAAMRTGRPLAHLARNVVHYAGQAAWLYALTLIPLAVLISIEFTTPIWTAILAVSFLGEKLSRPRLAAIVLGLVGVVIIVRPGVGSVDPGHLVVLGAAVCFGISVVMVKSLTRTDSVVRIIFWMLIIQSVLGLIPALYVWRNPPVELWPWILLVAFTGMSSHFCMARALAHADATVISPMDFLRVPLSALIGWLLYQEQIDAFTAGGALLILLGNLLNLQRKAPQPAEVATS</sequence>
<feature type="transmembrane region" description="Helical" evidence="6">
    <location>
        <begin position="12"/>
        <end position="31"/>
    </location>
</feature>
<name>G6Y8I0_9HYPH</name>
<dbReference type="InterPro" id="IPR000620">
    <property type="entry name" value="EamA_dom"/>
</dbReference>
<evidence type="ECO:0000256" key="4">
    <source>
        <dbReference type="ARBA" id="ARBA00022989"/>
    </source>
</evidence>
<dbReference type="InterPro" id="IPR037185">
    <property type="entry name" value="EmrE-like"/>
</dbReference>
<dbReference type="Pfam" id="PF00892">
    <property type="entry name" value="EamA"/>
    <property type="match status" value="2"/>
</dbReference>
<feature type="transmembrane region" description="Helical" evidence="6">
    <location>
        <begin position="85"/>
        <end position="115"/>
    </location>
</feature>
<dbReference type="AlphaFoldDB" id="G6Y8I0"/>
<evidence type="ECO:0000256" key="6">
    <source>
        <dbReference type="SAM" id="Phobius"/>
    </source>
</evidence>
<dbReference type="SUPFAM" id="SSF103481">
    <property type="entry name" value="Multidrug resistance efflux transporter EmrE"/>
    <property type="match status" value="2"/>
</dbReference>
<dbReference type="PANTHER" id="PTHR22911">
    <property type="entry name" value="ACYL-MALONYL CONDENSING ENZYME-RELATED"/>
    <property type="match status" value="1"/>
</dbReference>
<evidence type="ECO:0000256" key="2">
    <source>
        <dbReference type="ARBA" id="ARBA00009853"/>
    </source>
</evidence>